<protein>
    <submittedName>
        <fullName evidence="2">Uncharacterized protein</fullName>
    </submittedName>
</protein>
<evidence type="ECO:0000256" key="1">
    <source>
        <dbReference type="SAM" id="Coils"/>
    </source>
</evidence>
<keyword evidence="1" id="KW-0175">Coiled coil</keyword>
<accession>A0A9W8TLL7</accession>
<name>A0A9W8TLL7_9PEZI</name>
<organism evidence="2 3">
    <name type="scientific">Xylaria arbuscula</name>
    <dbReference type="NCBI Taxonomy" id="114810"/>
    <lineage>
        <taxon>Eukaryota</taxon>
        <taxon>Fungi</taxon>
        <taxon>Dikarya</taxon>
        <taxon>Ascomycota</taxon>
        <taxon>Pezizomycotina</taxon>
        <taxon>Sordariomycetes</taxon>
        <taxon>Xylariomycetidae</taxon>
        <taxon>Xylariales</taxon>
        <taxon>Xylariaceae</taxon>
        <taxon>Xylaria</taxon>
    </lineage>
</organism>
<dbReference type="EMBL" id="JANPWZ010001184">
    <property type="protein sequence ID" value="KAJ3567961.1"/>
    <property type="molecule type" value="Genomic_DNA"/>
</dbReference>
<dbReference type="AlphaFoldDB" id="A0A9W8TLL7"/>
<gene>
    <name evidence="2" type="ORF">NPX13_g6586</name>
</gene>
<evidence type="ECO:0000313" key="3">
    <source>
        <dbReference type="Proteomes" id="UP001148614"/>
    </source>
</evidence>
<proteinExistence type="predicted"/>
<evidence type="ECO:0000313" key="2">
    <source>
        <dbReference type="EMBL" id="KAJ3567961.1"/>
    </source>
</evidence>
<reference evidence="2" key="1">
    <citation type="submission" date="2022-07" db="EMBL/GenBank/DDBJ databases">
        <title>Genome Sequence of Xylaria arbuscula.</title>
        <authorList>
            <person name="Buettner E."/>
        </authorList>
    </citation>
    <scope>NUCLEOTIDE SEQUENCE</scope>
    <source>
        <strain evidence="2">VT107</strain>
    </source>
</reference>
<sequence length="87" mass="9863">MVQSLESLSLHDQLEVATREPAEAFEVRVAQTREELNDEKSRSGSELDQLQQRVDQLRQELDKLEGSIADSQRKLSSLKNTYASQSS</sequence>
<dbReference type="Proteomes" id="UP001148614">
    <property type="component" value="Unassembled WGS sequence"/>
</dbReference>
<keyword evidence="3" id="KW-1185">Reference proteome</keyword>
<feature type="coiled-coil region" evidence="1">
    <location>
        <begin position="22"/>
        <end position="81"/>
    </location>
</feature>
<dbReference type="Gene3D" id="1.20.5.340">
    <property type="match status" value="1"/>
</dbReference>
<comment type="caution">
    <text evidence="2">The sequence shown here is derived from an EMBL/GenBank/DDBJ whole genome shotgun (WGS) entry which is preliminary data.</text>
</comment>